<evidence type="ECO:0000313" key="1">
    <source>
        <dbReference type="EMBL" id="KAK6969171.1"/>
    </source>
</evidence>
<protein>
    <submittedName>
        <fullName evidence="1">Uncharacterized protein</fullName>
    </submittedName>
</protein>
<dbReference type="AlphaFoldDB" id="A0AAV9Z2C5"/>
<sequence length="357" mass="40141">MTVKHLLRRAGMACNERENDVEEENKRTTVPKLKPAPLDGLLRRLDLESSGKFVDTAMSYWNRHLLRLRRRKFLASTPSILLASVRAFRPDNGRVSGNLYCLRLSSRYILKLAKRVRVNSNILQQPTYQANPSWLNSIEGYVFDWLNNPWRQWLNVFRMLQLPVAVVIIPRFSTRSEISPRIFAWRVNDEQIQNDLRAVETPPSSPKEPGNHLPPIRMWRPADCGVLAVNMIYRRLTLIQTFKLSYQYLLDGRRCGTGGNRAATTLSVKIFLAACLLIERFTAVAGNDSDNAIGVRQGAGSRDEFHGVGSGRWGGAEAAGSSGGRASALKIAFRGSSICNVKTFEPDRALGQMSNQL</sequence>
<keyword evidence="2" id="KW-1185">Reference proteome</keyword>
<gene>
    <name evidence="1" type="ORF">R3P38DRAFT_2814713</name>
</gene>
<evidence type="ECO:0000313" key="2">
    <source>
        <dbReference type="Proteomes" id="UP001362999"/>
    </source>
</evidence>
<proteinExistence type="predicted"/>
<dbReference type="EMBL" id="JAWWNJ010000231">
    <property type="protein sequence ID" value="KAK6969171.1"/>
    <property type="molecule type" value="Genomic_DNA"/>
</dbReference>
<dbReference type="Proteomes" id="UP001362999">
    <property type="component" value="Unassembled WGS sequence"/>
</dbReference>
<reference evidence="1 2" key="1">
    <citation type="journal article" date="2024" name="J Genomics">
        <title>Draft genome sequencing and assembly of Favolaschia claudopus CIRM-BRFM 2984 isolated from oak limbs.</title>
        <authorList>
            <person name="Navarro D."/>
            <person name="Drula E."/>
            <person name="Chaduli D."/>
            <person name="Cazenave R."/>
            <person name="Ahrendt S."/>
            <person name="Wang J."/>
            <person name="Lipzen A."/>
            <person name="Daum C."/>
            <person name="Barry K."/>
            <person name="Grigoriev I.V."/>
            <person name="Favel A."/>
            <person name="Rosso M.N."/>
            <person name="Martin F."/>
        </authorList>
    </citation>
    <scope>NUCLEOTIDE SEQUENCE [LARGE SCALE GENOMIC DNA]</scope>
    <source>
        <strain evidence="1 2">CIRM-BRFM 2984</strain>
    </source>
</reference>
<comment type="caution">
    <text evidence="1">The sequence shown here is derived from an EMBL/GenBank/DDBJ whole genome shotgun (WGS) entry which is preliminary data.</text>
</comment>
<name>A0AAV9Z2C5_9AGAR</name>
<accession>A0AAV9Z2C5</accession>
<organism evidence="1 2">
    <name type="scientific">Favolaschia claudopus</name>
    <dbReference type="NCBI Taxonomy" id="2862362"/>
    <lineage>
        <taxon>Eukaryota</taxon>
        <taxon>Fungi</taxon>
        <taxon>Dikarya</taxon>
        <taxon>Basidiomycota</taxon>
        <taxon>Agaricomycotina</taxon>
        <taxon>Agaricomycetes</taxon>
        <taxon>Agaricomycetidae</taxon>
        <taxon>Agaricales</taxon>
        <taxon>Marasmiineae</taxon>
        <taxon>Mycenaceae</taxon>
        <taxon>Favolaschia</taxon>
    </lineage>
</organism>